<keyword evidence="2" id="KW-0378">Hydrolase</keyword>
<feature type="domain" description="Acetylcholinesterase tetramerisation" evidence="1">
    <location>
        <begin position="84"/>
        <end position="118"/>
    </location>
</feature>
<evidence type="ECO:0000313" key="2">
    <source>
        <dbReference type="EMBL" id="KAK9401281.1"/>
    </source>
</evidence>
<comment type="caution">
    <text evidence="2">The sequence shown here is derived from an EMBL/GenBank/DDBJ whole genome shotgun (WGS) entry which is preliminary data.</text>
</comment>
<accession>A0AAW1BG70</accession>
<evidence type="ECO:0000259" key="1">
    <source>
        <dbReference type="Pfam" id="PF08674"/>
    </source>
</evidence>
<reference evidence="2 3" key="1">
    <citation type="journal article" date="2024" name="Proc. Natl. Acad. Sci. U.S.A.">
        <title>The genetic regulatory architecture and epigenomic basis for age-related changes in rattlesnake venom.</title>
        <authorList>
            <person name="Hogan M.P."/>
            <person name="Holding M.L."/>
            <person name="Nystrom G.S."/>
            <person name="Colston T.J."/>
            <person name="Bartlett D.A."/>
            <person name="Mason A.J."/>
            <person name="Ellsworth S.A."/>
            <person name="Rautsaw R.M."/>
            <person name="Lawrence K.C."/>
            <person name="Strickland J.L."/>
            <person name="He B."/>
            <person name="Fraser P."/>
            <person name="Margres M.J."/>
            <person name="Gilbert D.M."/>
            <person name="Gibbs H.L."/>
            <person name="Parkinson C.L."/>
            <person name="Rokyta D.R."/>
        </authorList>
    </citation>
    <scope>NUCLEOTIDE SEQUENCE [LARGE SCALE GENOMIC DNA]</scope>
    <source>
        <strain evidence="2">DRR0105</strain>
    </source>
</reference>
<dbReference type="EMBL" id="JAOTOJ010000005">
    <property type="protein sequence ID" value="KAK9401281.1"/>
    <property type="molecule type" value="Genomic_DNA"/>
</dbReference>
<sequence>METLAQSSPSLAWHGMASKAAAPHVTPNGSQINGIRWPIFTTNEQNYLALSTNAAEIQTKLRAQTCRFWNILFPKVLEMTENIDEAERKWKAGFLRWNNYMMDWKNQFNDYTSNRQSCTGL</sequence>
<dbReference type="Gene3D" id="3.40.50.1820">
    <property type="entry name" value="alpha/beta hydrolase"/>
    <property type="match status" value="1"/>
</dbReference>
<dbReference type="Proteomes" id="UP001474421">
    <property type="component" value="Unassembled WGS sequence"/>
</dbReference>
<evidence type="ECO:0000313" key="3">
    <source>
        <dbReference type="Proteomes" id="UP001474421"/>
    </source>
</evidence>
<dbReference type="GO" id="GO:0016787">
    <property type="term" value="F:hydrolase activity"/>
    <property type="evidence" value="ECO:0007669"/>
    <property type="project" value="UniProtKB-KW"/>
</dbReference>
<name>A0AAW1BG70_CROAD</name>
<dbReference type="InterPro" id="IPR029058">
    <property type="entry name" value="AB_hydrolase_fold"/>
</dbReference>
<gene>
    <name evidence="2" type="ORF">NXF25_011995</name>
</gene>
<protein>
    <submittedName>
        <fullName evidence="2">Carboxylic ester hydrolase</fullName>
    </submittedName>
</protein>
<keyword evidence="3" id="KW-1185">Reference proteome</keyword>
<dbReference type="AlphaFoldDB" id="A0AAW1BG70"/>
<organism evidence="2 3">
    <name type="scientific">Crotalus adamanteus</name>
    <name type="common">Eastern diamondback rattlesnake</name>
    <dbReference type="NCBI Taxonomy" id="8729"/>
    <lineage>
        <taxon>Eukaryota</taxon>
        <taxon>Metazoa</taxon>
        <taxon>Chordata</taxon>
        <taxon>Craniata</taxon>
        <taxon>Vertebrata</taxon>
        <taxon>Euteleostomi</taxon>
        <taxon>Lepidosauria</taxon>
        <taxon>Squamata</taxon>
        <taxon>Bifurcata</taxon>
        <taxon>Unidentata</taxon>
        <taxon>Episquamata</taxon>
        <taxon>Toxicofera</taxon>
        <taxon>Serpentes</taxon>
        <taxon>Colubroidea</taxon>
        <taxon>Viperidae</taxon>
        <taxon>Crotalinae</taxon>
        <taxon>Crotalus</taxon>
    </lineage>
</organism>
<dbReference type="InterPro" id="IPR014788">
    <property type="entry name" value="AChE_tetra"/>
</dbReference>
<proteinExistence type="predicted"/>
<dbReference type="Pfam" id="PF08674">
    <property type="entry name" value="AChE_tetra"/>
    <property type="match status" value="1"/>
</dbReference>